<dbReference type="Proteomes" id="UP000187455">
    <property type="component" value="Unassembled WGS sequence"/>
</dbReference>
<dbReference type="PANTHER" id="PTHR11710:SF0">
    <property type="entry name" value="40S RIBOSOMAL PROTEIN S19"/>
    <property type="match status" value="1"/>
</dbReference>
<proteinExistence type="inferred from homology"/>
<reference evidence="4 5" key="1">
    <citation type="journal article" date="2016" name="Mol. Biol. Evol.">
        <title>Genome-Wide Survey of Gut Fungi (Harpellales) Reveals the First Horizontally Transferred Ubiquitin Gene from a Mosquito Host.</title>
        <authorList>
            <person name="Wang Y."/>
            <person name="White M.M."/>
            <person name="Kvist S."/>
            <person name="Moncalvo J.M."/>
        </authorList>
    </citation>
    <scope>NUCLEOTIDE SEQUENCE [LARGE SCALE GENOMIC DNA]</scope>
    <source>
        <strain evidence="4 5">ALG-7-W6</strain>
    </source>
</reference>
<evidence type="ECO:0000313" key="5">
    <source>
        <dbReference type="Proteomes" id="UP000187455"/>
    </source>
</evidence>
<name>A0A1R0H0E3_9FUNG</name>
<dbReference type="STRING" id="133383.A0A1R0H0E3"/>
<dbReference type="EMBL" id="LSSL01001381">
    <property type="protein sequence ID" value="OLY82614.1"/>
    <property type="molecule type" value="Genomic_DNA"/>
</dbReference>
<evidence type="ECO:0000256" key="3">
    <source>
        <dbReference type="ARBA" id="ARBA00023274"/>
    </source>
</evidence>
<dbReference type="GO" id="GO:0003735">
    <property type="term" value="F:structural constituent of ribosome"/>
    <property type="evidence" value="ECO:0007669"/>
    <property type="project" value="InterPro"/>
</dbReference>
<dbReference type="InterPro" id="IPR018277">
    <property type="entry name" value="Ribosomal_eS19_CS"/>
</dbReference>
<accession>A0A1R0H0E3</accession>
<dbReference type="PROSITE" id="PS00628">
    <property type="entry name" value="RIBOSOMAL_S19E"/>
    <property type="match status" value="1"/>
</dbReference>
<dbReference type="Pfam" id="PF01090">
    <property type="entry name" value="Ribosomal_S19e"/>
    <property type="match status" value="1"/>
</dbReference>
<keyword evidence="3" id="KW-0687">Ribonucleoprotein</keyword>
<protein>
    <submittedName>
        <fullName evidence="4">40S ribosomal protein S19-A</fullName>
    </submittedName>
</protein>
<comment type="similarity">
    <text evidence="1">Belongs to the eukaryotic ribosomal protein eS19 family.</text>
</comment>
<dbReference type="InterPro" id="IPR001266">
    <property type="entry name" value="Ribosomal_eS19"/>
</dbReference>
<dbReference type="GO" id="GO:0022627">
    <property type="term" value="C:cytosolic small ribosomal subunit"/>
    <property type="evidence" value="ECO:0007669"/>
    <property type="project" value="TreeGrafter"/>
</dbReference>
<comment type="caution">
    <text evidence="4">The sequence shown here is derived from an EMBL/GenBank/DDBJ whole genome shotgun (WGS) entry which is preliminary data.</text>
</comment>
<dbReference type="OrthoDB" id="428974at2759"/>
<dbReference type="InterPro" id="IPR036388">
    <property type="entry name" value="WH-like_DNA-bd_sf"/>
</dbReference>
<dbReference type="GO" id="GO:0003723">
    <property type="term" value="F:RNA binding"/>
    <property type="evidence" value="ECO:0007669"/>
    <property type="project" value="TreeGrafter"/>
</dbReference>
<sequence length="149" mass="16264">MPVAVTVKDVSPHAFVKAYAAHLKKSGKLPVPEWTEYAKTGAFKELSPNDPDWFYTRCASIARHVYLRGSVGVGALTKLHGGRYRRGTRPSIHASGAGGVARRALQALEKVGILEKDKNGGRKISSHGQRTLDRISIRVARESSSIDEE</sequence>
<keyword evidence="2 4" id="KW-0689">Ribosomal protein</keyword>
<evidence type="ECO:0000256" key="1">
    <source>
        <dbReference type="ARBA" id="ARBA00010014"/>
    </source>
</evidence>
<dbReference type="FunFam" id="1.10.10.10:FF:000118">
    <property type="entry name" value="40S ribosomal protein S19"/>
    <property type="match status" value="1"/>
</dbReference>
<dbReference type="SUPFAM" id="SSF46785">
    <property type="entry name" value="Winged helix' DNA-binding domain"/>
    <property type="match status" value="1"/>
</dbReference>
<dbReference type="PANTHER" id="PTHR11710">
    <property type="entry name" value="40S RIBOSOMAL PROTEIN S19"/>
    <property type="match status" value="1"/>
</dbReference>
<gene>
    <name evidence="4" type="ORF">AYI68_g3263</name>
</gene>
<keyword evidence="5" id="KW-1185">Reference proteome</keyword>
<dbReference type="SMART" id="SM01413">
    <property type="entry name" value="Ribosomal_S19e"/>
    <property type="match status" value="1"/>
</dbReference>
<dbReference type="GO" id="GO:0000028">
    <property type="term" value="P:ribosomal small subunit assembly"/>
    <property type="evidence" value="ECO:0007669"/>
    <property type="project" value="TreeGrafter"/>
</dbReference>
<dbReference type="InterPro" id="IPR036390">
    <property type="entry name" value="WH_DNA-bd_sf"/>
</dbReference>
<dbReference type="Gene3D" id="1.10.10.10">
    <property type="entry name" value="Winged helix-like DNA-binding domain superfamily/Winged helix DNA-binding domain"/>
    <property type="match status" value="1"/>
</dbReference>
<dbReference type="GO" id="GO:0006412">
    <property type="term" value="P:translation"/>
    <property type="evidence" value="ECO:0007669"/>
    <property type="project" value="InterPro"/>
</dbReference>
<organism evidence="4 5">
    <name type="scientific">Smittium mucronatum</name>
    <dbReference type="NCBI Taxonomy" id="133383"/>
    <lineage>
        <taxon>Eukaryota</taxon>
        <taxon>Fungi</taxon>
        <taxon>Fungi incertae sedis</taxon>
        <taxon>Zoopagomycota</taxon>
        <taxon>Kickxellomycotina</taxon>
        <taxon>Harpellomycetes</taxon>
        <taxon>Harpellales</taxon>
        <taxon>Legeriomycetaceae</taxon>
        <taxon>Smittium</taxon>
    </lineage>
</organism>
<evidence type="ECO:0000313" key="4">
    <source>
        <dbReference type="EMBL" id="OLY82614.1"/>
    </source>
</evidence>
<evidence type="ECO:0000256" key="2">
    <source>
        <dbReference type="ARBA" id="ARBA00022980"/>
    </source>
</evidence>
<dbReference type="AlphaFoldDB" id="A0A1R0H0E3"/>